<keyword evidence="3" id="KW-1185">Reference proteome</keyword>
<organism evidence="2 3">
    <name type="scientific">Strigomonas culicis</name>
    <dbReference type="NCBI Taxonomy" id="28005"/>
    <lineage>
        <taxon>Eukaryota</taxon>
        <taxon>Discoba</taxon>
        <taxon>Euglenozoa</taxon>
        <taxon>Kinetoplastea</taxon>
        <taxon>Metakinetoplastina</taxon>
        <taxon>Trypanosomatida</taxon>
        <taxon>Trypanosomatidae</taxon>
        <taxon>Strigomonadinae</taxon>
        <taxon>Strigomonas</taxon>
    </lineage>
</organism>
<comment type="similarity">
    <text evidence="1">Belongs to the peptidase S10 family.</text>
</comment>
<proteinExistence type="inferred from homology"/>
<comment type="caution">
    <text evidence="2">The sequence shown here is derived from an EMBL/GenBank/DDBJ whole genome shotgun (WGS) entry which is preliminary data.</text>
</comment>
<gene>
    <name evidence="2" type="ORF">STCU_04969</name>
</gene>
<dbReference type="Gene3D" id="3.40.50.1820">
    <property type="entry name" value="alpha/beta hydrolase"/>
    <property type="match status" value="1"/>
</dbReference>
<keyword evidence="2" id="KW-0645">Protease</keyword>
<dbReference type="GO" id="GO:0004185">
    <property type="term" value="F:serine-type carboxypeptidase activity"/>
    <property type="evidence" value="ECO:0007669"/>
    <property type="project" value="InterPro"/>
</dbReference>
<dbReference type="OrthoDB" id="443318at2759"/>
<evidence type="ECO:0000313" key="2">
    <source>
        <dbReference type="EMBL" id="EPY28611.1"/>
    </source>
</evidence>
<dbReference type="Gene3D" id="1.10.287.410">
    <property type="match status" value="1"/>
</dbReference>
<accession>S9VNQ9</accession>
<keyword evidence="2" id="KW-0121">Carboxypeptidase</keyword>
<sequence length="240" mass="25784">MPSYATLAYDWCKVRLGVPCITAAQHAAMRAELRACQAAIAGCNDAQQPFENDMCLQAGARCERYLSYYLNTSRSPHNIRGAWDGSARGAPPEAVTAFLARPAVRAALGVAAGAPPWAASSAAVRRRFAYDAYKTVNATVARLLEGGLRVWVYAGDLDYMGNWVGAKAWLRALQWPGAAGFAAAPDTEFVVDGRWAGRERTYGNLTFVQVYEAGHAVPTDAPAVALQIIEHFMDGASLSP</sequence>
<name>S9VNQ9_9TRYP</name>
<evidence type="ECO:0000256" key="1">
    <source>
        <dbReference type="ARBA" id="ARBA00009431"/>
    </source>
</evidence>
<dbReference type="SUPFAM" id="SSF53474">
    <property type="entry name" value="alpha/beta-Hydrolases"/>
    <property type="match status" value="1"/>
</dbReference>
<dbReference type="InterPro" id="IPR029058">
    <property type="entry name" value="AB_hydrolase_fold"/>
</dbReference>
<dbReference type="EMBL" id="ATMH01004969">
    <property type="protein sequence ID" value="EPY28611.1"/>
    <property type="molecule type" value="Genomic_DNA"/>
</dbReference>
<keyword evidence="2" id="KW-0378">Hydrolase</keyword>
<protein>
    <submittedName>
        <fullName evidence="2">Cathepsin A (Carboxypeptidase C)</fullName>
    </submittedName>
</protein>
<dbReference type="Proteomes" id="UP000015354">
    <property type="component" value="Unassembled WGS sequence"/>
</dbReference>
<evidence type="ECO:0000313" key="3">
    <source>
        <dbReference type="Proteomes" id="UP000015354"/>
    </source>
</evidence>
<dbReference type="AlphaFoldDB" id="S9VNQ9"/>
<dbReference type="GO" id="GO:0006508">
    <property type="term" value="P:proteolysis"/>
    <property type="evidence" value="ECO:0007669"/>
    <property type="project" value="InterPro"/>
</dbReference>
<reference evidence="2 3" key="1">
    <citation type="journal article" date="2013" name="PLoS ONE">
        <title>Predicting the Proteins of Angomonas deanei, Strigomonas culicis and Their Respective Endosymbionts Reveals New Aspects of the Trypanosomatidae Family.</title>
        <authorList>
            <person name="Motta M.C."/>
            <person name="Martins A.C."/>
            <person name="de Souza S.S."/>
            <person name="Catta-Preta C.M."/>
            <person name="Silva R."/>
            <person name="Klein C.C."/>
            <person name="de Almeida L.G."/>
            <person name="de Lima Cunha O."/>
            <person name="Ciapina L.P."/>
            <person name="Brocchi M."/>
            <person name="Colabardini A.C."/>
            <person name="de Araujo Lima B."/>
            <person name="Machado C.R."/>
            <person name="de Almeida Soares C.M."/>
            <person name="Probst C.M."/>
            <person name="de Menezes C.B."/>
            <person name="Thompson C.E."/>
            <person name="Bartholomeu D.C."/>
            <person name="Gradia D.F."/>
            <person name="Pavoni D.P."/>
            <person name="Grisard E.C."/>
            <person name="Fantinatti-Garboggini F."/>
            <person name="Marchini F.K."/>
            <person name="Rodrigues-Luiz G.F."/>
            <person name="Wagner G."/>
            <person name="Goldman G.H."/>
            <person name="Fietto J.L."/>
            <person name="Elias M.C."/>
            <person name="Goldman M.H."/>
            <person name="Sagot M.F."/>
            <person name="Pereira M."/>
            <person name="Stoco P.H."/>
            <person name="de Mendonca-Neto R.P."/>
            <person name="Teixeira S.M."/>
            <person name="Maciel T.E."/>
            <person name="de Oliveira Mendes T.A."/>
            <person name="Urmenyi T.P."/>
            <person name="de Souza W."/>
            <person name="Schenkman S."/>
            <person name="de Vasconcelos A.T."/>
        </authorList>
    </citation>
    <scope>NUCLEOTIDE SEQUENCE [LARGE SCALE GENOMIC DNA]</scope>
</reference>
<dbReference type="InterPro" id="IPR001563">
    <property type="entry name" value="Peptidase_S10"/>
</dbReference>
<dbReference type="Pfam" id="PF00450">
    <property type="entry name" value="Peptidase_S10"/>
    <property type="match status" value="1"/>
</dbReference>